<dbReference type="RefSeq" id="WP_184381572.1">
    <property type="nucleotide sequence ID" value="NZ_JACIDJ010000001.1"/>
</dbReference>
<reference evidence="1 2" key="1">
    <citation type="submission" date="2020-08" db="EMBL/GenBank/DDBJ databases">
        <title>Genomic Encyclopedia of Type Strains, Phase IV (KMG-IV): sequencing the most valuable type-strain genomes for metagenomic binning, comparative biology and taxonomic classification.</title>
        <authorList>
            <person name="Goeker M."/>
        </authorList>
    </citation>
    <scope>NUCLEOTIDE SEQUENCE [LARGE SCALE GENOMIC DNA]</scope>
    <source>
        <strain evidence="1 2">DSM 19979</strain>
    </source>
</reference>
<protein>
    <recommendedName>
        <fullName evidence="3">HicA toxin of toxin-antitoxin</fullName>
    </recommendedName>
</protein>
<evidence type="ECO:0000313" key="2">
    <source>
        <dbReference type="Proteomes" id="UP000553193"/>
    </source>
</evidence>
<dbReference type="AlphaFoldDB" id="A0A840A617"/>
<name>A0A840A617_9PROT</name>
<gene>
    <name evidence="1" type="ORF">GGQ83_000023</name>
</gene>
<dbReference type="EMBL" id="JACIDJ010000001">
    <property type="protein sequence ID" value="MBB3896597.1"/>
    <property type="molecule type" value="Genomic_DNA"/>
</dbReference>
<accession>A0A840A617</accession>
<organism evidence="1 2">
    <name type="scientific">Roseococcus suduntuyensis</name>
    <dbReference type="NCBI Taxonomy" id="455361"/>
    <lineage>
        <taxon>Bacteria</taxon>
        <taxon>Pseudomonadati</taxon>
        <taxon>Pseudomonadota</taxon>
        <taxon>Alphaproteobacteria</taxon>
        <taxon>Acetobacterales</taxon>
        <taxon>Roseomonadaceae</taxon>
        <taxon>Roseococcus</taxon>
    </lineage>
</organism>
<dbReference type="Proteomes" id="UP000553193">
    <property type="component" value="Unassembled WGS sequence"/>
</dbReference>
<evidence type="ECO:0000313" key="1">
    <source>
        <dbReference type="EMBL" id="MBB3896597.1"/>
    </source>
</evidence>
<keyword evidence="2" id="KW-1185">Reference proteome</keyword>
<evidence type="ECO:0008006" key="3">
    <source>
        <dbReference type="Google" id="ProtNLM"/>
    </source>
</evidence>
<proteinExistence type="predicted"/>
<comment type="caution">
    <text evidence="1">The sequence shown here is derived from an EMBL/GenBank/DDBJ whole genome shotgun (WGS) entry which is preliminary data.</text>
</comment>
<sequence>MNHRHRKVLHGIFSHPLNHNLDPRAVEHVLEELGAELSHTGHGALAVKLGEERGSFHLGSGSVGGDEVMRLRKLIAAAGVEPERDYPL</sequence>